<dbReference type="Proteomes" id="UP000243778">
    <property type="component" value="Unassembled WGS sequence"/>
</dbReference>
<gene>
    <name evidence="1" type="ORF">SAMN05216287_3742</name>
</gene>
<dbReference type="OrthoDB" id="8526408at2"/>
<dbReference type="EMBL" id="FNNU01000006">
    <property type="protein sequence ID" value="SDX78654.1"/>
    <property type="molecule type" value="Genomic_DNA"/>
</dbReference>
<reference evidence="2" key="1">
    <citation type="submission" date="2016-10" db="EMBL/GenBank/DDBJ databases">
        <authorList>
            <person name="Varghese N."/>
            <person name="Submissions S."/>
        </authorList>
    </citation>
    <scope>NUCLEOTIDE SEQUENCE [LARGE SCALE GENOMIC DNA]</scope>
    <source>
        <strain evidence="2">NRRL B-59562</strain>
    </source>
</reference>
<sequence>MSLPIMLGGVPIVLLAGAPDQSSEPLGGETVVRMSNGQGVKMSHWAKESGSISGQGWMPAGLDGLDYSQPLELRLALAECITGSALQVPLTSTPRPDAEPWCVALIGDTGQWAETPCSFADGVVTITPAAGATLYATYWYPVYQVFASKPPKSQSAGSHGWTINWEEA</sequence>
<name>A0A1H3EL21_9PSED</name>
<proteinExistence type="predicted"/>
<organism evidence="1 2">
    <name type="scientific">Pseudomonas kuykendallii</name>
    <dbReference type="NCBI Taxonomy" id="1007099"/>
    <lineage>
        <taxon>Bacteria</taxon>
        <taxon>Pseudomonadati</taxon>
        <taxon>Pseudomonadota</taxon>
        <taxon>Gammaproteobacteria</taxon>
        <taxon>Pseudomonadales</taxon>
        <taxon>Pseudomonadaceae</taxon>
        <taxon>Pseudomonas</taxon>
    </lineage>
</organism>
<protein>
    <submittedName>
        <fullName evidence="1">Uncharacterized protein</fullName>
    </submittedName>
</protein>
<keyword evidence="2" id="KW-1185">Reference proteome</keyword>
<accession>A0A1H3EL21</accession>
<dbReference type="AlphaFoldDB" id="A0A1H3EL21"/>
<evidence type="ECO:0000313" key="1">
    <source>
        <dbReference type="EMBL" id="SDX78654.1"/>
    </source>
</evidence>
<dbReference type="RefSeq" id="WP_090231158.1">
    <property type="nucleotide sequence ID" value="NZ_FNNU01000006.1"/>
</dbReference>
<evidence type="ECO:0000313" key="2">
    <source>
        <dbReference type="Proteomes" id="UP000243778"/>
    </source>
</evidence>
<dbReference type="STRING" id="1007099.SAMN05216287_3742"/>